<keyword evidence="2" id="KW-0808">Transferase</keyword>
<dbReference type="SUPFAM" id="SSF53335">
    <property type="entry name" value="S-adenosyl-L-methionine-dependent methyltransferases"/>
    <property type="match status" value="1"/>
</dbReference>
<keyword evidence="2" id="KW-0489">Methyltransferase</keyword>
<gene>
    <name evidence="2" type="ORF">GCM10009827_090630</name>
</gene>
<keyword evidence="3" id="KW-1185">Reference proteome</keyword>
<organism evidence="2 3">
    <name type="scientific">Dactylosporangium maewongense</name>
    <dbReference type="NCBI Taxonomy" id="634393"/>
    <lineage>
        <taxon>Bacteria</taxon>
        <taxon>Bacillati</taxon>
        <taxon>Actinomycetota</taxon>
        <taxon>Actinomycetes</taxon>
        <taxon>Micromonosporales</taxon>
        <taxon>Micromonosporaceae</taxon>
        <taxon>Dactylosporangium</taxon>
    </lineage>
</organism>
<dbReference type="RefSeq" id="WP_344510533.1">
    <property type="nucleotide sequence ID" value="NZ_BAAAQD010000025.1"/>
</dbReference>
<dbReference type="InterPro" id="IPR029063">
    <property type="entry name" value="SAM-dependent_MTases_sf"/>
</dbReference>
<comment type="caution">
    <text evidence="2">The sequence shown here is derived from an EMBL/GenBank/DDBJ whole genome shotgun (WGS) entry which is preliminary data.</text>
</comment>
<dbReference type="Proteomes" id="UP001501470">
    <property type="component" value="Unassembled WGS sequence"/>
</dbReference>
<dbReference type="Pfam" id="PF08241">
    <property type="entry name" value="Methyltransf_11"/>
    <property type="match status" value="1"/>
</dbReference>
<evidence type="ECO:0000259" key="1">
    <source>
        <dbReference type="Pfam" id="PF08241"/>
    </source>
</evidence>
<accession>A0ABP4N827</accession>
<dbReference type="CDD" id="cd02440">
    <property type="entry name" value="AdoMet_MTases"/>
    <property type="match status" value="1"/>
</dbReference>
<dbReference type="Gene3D" id="3.40.50.150">
    <property type="entry name" value="Vaccinia Virus protein VP39"/>
    <property type="match status" value="1"/>
</dbReference>
<sequence length="246" mass="26740">MTVYDSIGTTYTATRRPDPRIGARIAAALGDAQSVLNVGAGTGAYEPPQTVLAVEPSQVMIDQRPPGSAPVVQARAEALPVADNAVDAVMAVLTVHHWTDLTTGLAELRRTARRRVVILTWDQSVTREFWLVKDYLPEAAALDDTRAVPPAHLAALLGGTRIEPVHVPHDCSDGFGVAFWRRPDAYLNPLVRAGMSMLSQIDPVTLQPGLNRLAADLTSGTWHTRYHHLLSQPDFDGGYRLVIADR</sequence>
<feature type="domain" description="Methyltransferase type 11" evidence="1">
    <location>
        <begin position="36"/>
        <end position="114"/>
    </location>
</feature>
<name>A0ABP4N827_9ACTN</name>
<protein>
    <submittedName>
        <fullName evidence="2">Class I SAM-dependent methyltransferase</fullName>
    </submittedName>
</protein>
<evidence type="ECO:0000313" key="3">
    <source>
        <dbReference type="Proteomes" id="UP001501470"/>
    </source>
</evidence>
<dbReference type="InterPro" id="IPR013216">
    <property type="entry name" value="Methyltransf_11"/>
</dbReference>
<evidence type="ECO:0000313" key="2">
    <source>
        <dbReference type="EMBL" id="GAA1555712.1"/>
    </source>
</evidence>
<dbReference type="GO" id="GO:0032259">
    <property type="term" value="P:methylation"/>
    <property type="evidence" value="ECO:0007669"/>
    <property type="project" value="UniProtKB-KW"/>
</dbReference>
<reference evidence="3" key="1">
    <citation type="journal article" date="2019" name="Int. J. Syst. Evol. Microbiol.">
        <title>The Global Catalogue of Microorganisms (GCM) 10K type strain sequencing project: providing services to taxonomists for standard genome sequencing and annotation.</title>
        <authorList>
            <consortium name="The Broad Institute Genomics Platform"/>
            <consortium name="The Broad Institute Genome Sequencing Center for Infectious Disease"/>
            <person name="Wu L."/>
            <person name="Ma J."/>
        </authorList>
    </citation>
    <scope>NUCLEOTIDE SEQUENCE [LARGE SCALE GENOMIC DNA]</scope>
    <source>
        <strain evidence="3">JCM 15933</strain>
    </source>
</reference>
<proteinExistence type="predicted"/>
<dbReference type="GO" id="GO:0008168">
    <property type="term" value="F:methyltransferase activity"/>
    <property type="evidence" value="ECO:0007669"/>
    <property type="project" value="UniProtKB-KW"/>
</dbReference>
<dbReference type="EMBL" id="BAAAQD010000025">
    <property type="protein sequence ID" value="GAA1555712.1"/>
    <property type="molecule type" value="Genomic_DNA"/>
</dbReference>